<dbReference type="GO" id="GO:0000398">
    <property type="term" value="P:mRNA splicing, via spliceosome"/>
    <property type="evidence" value="ECO:0007669"/>
    <property type="project" value="InterPro"/>
</dbReference>
<reference evidence="3" key="1">
    <citation type="journal article" date="2020" name="Fungal Divers.">
        <title>Resolving the Mortierellaceae phylogeny through synthesis of multi-gene phylogenetics and phylogenomics.</title>
        <authorList>
            <person name="Vandepol N."/>
            <person name="Liber J."/>
            <person name="Desiro A."/>
            <person name="Na H."/>
            <person name="Kennedy M."/>
            <person name="Barry K."/>
            <person name="Grigoriev I.V."/>
            <person name="Miller A.N."/>
            <person name="O'Donnell K."/>
            <person name="Stajich J.E."/>
            <person name="Bonito G."/>
        </authorList>
    </citation>
    <scope>NUCLEOTIDE SEQUENCE</scope>
    <source>
        <strain evidence="3">KOD948</strain>
    </source>
</reference>
<protein>
    <submittedName>
        <fullName evidence="3">Pre-mRNA-splicing factor prp46</fullName>
    </submittedName>
</protein>
<dbReference type="GO" id="GO:0071011">
    <property type="term" value="C:precatalytic spliceosome"/>
    <property type="evidence" value="ECO:0007669"/>
    <property type="project" value="TreeGrafter"/>
</dbReference>
<dbReference type="InterPro" id="IPR036322">
    <property type="entry name" value="WD40_repeat_dom_sf"/>
</dbReference>
<evidence type="ECO:0000313" key="4">
    <source>
        <dbReference type="Proteomes" id="UP000726737"/>
    </source>
</evidence>
<organism evidence="3 4">
    <name type="scientific">Mortierella polycephala</name>
    <dbReference type="NCBI Taxonomy" id="41804"/>
    <lineage>
        <taxon>Eukaryota</taxon>
        <taxon>Fungi</taxon>
        <taxon>Fungi incertae sedis</taxon>
        <taxon>Mucoromycota</taxon>
        <taxon>Mortierellomycotina</taxon>
        <taxon>Mortierellomycetes</taxon>
        <taxon>Mortierellales</taxon>
        <taxon>Mortierellaceae</taxon>
        <taxon>Mortierella</taxon>
    </lineage>
</organism>
<gene>
    <name evidence="3" type="primary">PRP46</name>
    <name evidence="3" type="ORF">BG011_002113</name>
</gene>
<evidence type="ECO:0000256" key="2">
    <source>
        <dbReference type="PROSITE-ProRule" id="PRU00221"/>
    </source>
</evidence>
<dbReference type="AlphaFoldDB" id="A0A9P6PF51"/>
<feature type="repeat" description="WD" evidence="2">
    <location>
        <begin position="37"/>
        <end position="71"/>
    </location>
</feature>
<dbReference type="GO" id="GO:0000974">
    <property type="term" value="C:Prp19 complex"/>
    <property type="evidence" value="ECO:0007669"/>
    <property type="project" value="TreeGrafter"/>
</dbReference>
<evidence type="ECO:0000313" key="3">
    <source>
        <dbReference type="EMBL" id="KAG0247054.1"/>
    </source>
</evidence>
<dbReference type="OrthoDB" id="10256122at2759"/>
<dbReference type="GO" id="GO:0071013">
    <property type="term" value="C:catalytic step 2 spliceosome"/>
    <property type="evidence" value="ECO:0007669"/>
    <property type="project" value="TreeGrafter"/>
</dbReference>
<dbReference type="InterPro" id="IPR045241">
    <property type="entry name" value="Prp46/PLRG1-like"/>
</dbReference>
<dbReference type="PROSITE" id="PS50082">
    <property type="entry name" value="WD_REPEATS_2"/>
    <property type="match status" value="1"/>
</dbReference>
<comment type="similarity">
    <text evidence="1">Belongs to the WD repeat PRL1/PRL2 family.</text>
</comment>
<dbReference type="InterPro" id="IPR001680">
    <property type="entry name" value="WD40_rpt"/>
</dbReference>
<dbReference type="Proteomes" id="UP000726737">
    <property type="component" value="Unassembled WGS sequence"/>
</dbReference>
<dbReference type="PANTHER" id="PTHR19923:SF0">
    <property type="entry name" value="PLEIOTROPIC REGULATOR 1"/>
    <property type="match status" value="1"/>
</dbReference>
<name>A0A9P6PF51_9FUNG</name>
<keyword evidence="4" id="KW-1185">Reference proteome</keyword>
<dbReference type="EMBL" id="JAAAJA010001639">
    <property type="protein sequence ID" value="KAG0247054.1"/>
    <property type="molecule type" value="Genomic_DNA"/>
</dbReference>
<keyword evidence="2" id="KW-0853">WD repeat</keyword>
<evidence type="ECO:0000256" key="1">
    <source>
        <dbReference type="ARBA" id="ARBA00025726"/>
    </source>
</evidence>
<dbReference type="InterPro" id="IPR015943">
    <property type="entry name" value="WD40/YVTN_repeat-like_dom_sf"/>
</dbReference>
<dbReference type="PANTHER" id="PTHR19923">
    <property type="entry name" value="WD40 REPEAT PROTEINPRL1/PRL2-RELATED"/>
    <property type="match status" value="1"/>
</dbReference>
<accession>A0A9P6PF51</accession>
<sequence>MPADNGAMGFWDWKSGYQFQRLDSLVQPGSLESEAGIFCAEFDKTGLRLITGEADKTIKIWKEDDQATPETHPLDWKPSLVRKRY</sequence>
<dbReference type="Gene3D" id="2.130.10.10">
    <property type="entry name" value="YVTN repeat-like/Quinoprotein amine dehydrogenase"/>
    <property type="match status" value="1"/>
</dbReference>
<proteinExistence type="inferred from homology"/>
<dbReference type="SUPFAM" id="SSF50978">
    <property type="entry name" value="WD40 repeat-like"/>
    <property type="match status" value="1"/>
</dbReference>
<comment type="caution">
    <text evidence="3">The sequence shown here is derived from an EMBL/GenBank/DDBJ whole genome shotgun (WGS) entry which is preliminary data.</text>
</comment>